<reference evidence="6 7" key="2">
    <citation type="submission" date="2020-06" db="EMBL/GenBank/DDBJ databases">
        <title>Complete Genome Sequence of Clostridium muelleri sp. nov. P21T, an Acid-Alcohol Producing Acetogen Isolated from Old Hay.</title>
        <authorList>
            <person name="Duncan K.E."/>
            <person name="Tanner R.S."/>
        </authorList>
    </citation>
    <scope>NUCLEOTIDE SEQUENCE [LARGE SCALE GENOMIC DNA]</scope>
    <source>
        <strain evidence="6 7">P21</strain>
    </source>
</reference>
<keyword evidence="3" id="KW-0732">Signal</keyword>
<dbReference type="Pfam" id="PF13229">
    <property type="entry name" value="Beta_helix"/>
    <property type="match status" value="1"/>
</dbReference>
<evidence type="ECO:0000256" key="3">
    <source>
        <dbReference type="ARBA" id="ARBA00022729"/>
    </source>
</evidence>
<proteinExistence type="predicted"/>
<dbReference type="InterPro" id="IPR055372">
    <property type="entry name" value="CBM96"/>
</dbReference>
<evidence type="ECO:0000259" key="5">
    <source>
        <dbReference type="Pfam" id="PF24517"/>
    </source>
</evidence>
<keyword evidence="2" id="KW-0964">Secreted</keyword>
<dbReference type="RefSeq" id="WP_169296442.1">
    <property type="nucleotide sequence ID" value="NZ_JABBNI010000008.1"/>
</dbReference>
<accession>A0A7Y0HNB4</accession>
<feature type="domain" description="Right handed beta helix" evidence="4">
    <location>
        <begin position="1354"/>
        <end position="1530"/>
    </location>
</feature>
<name>A0A7Y0HNB4_9CLOT</name>
<evidence type="ECO:0000256" key="1">
    <source>
        <dbReference type="ARBA" id="ARBA00004613"/>
    </source>
</evidence>
<dbReference type="SMART" id="SM00710">
    <property type="entry name" value="PbH1"/>
    <property type="match status" value="13"/>
</dbReference>
<dbReference type="Proteomes" id="UP000537131">
    <property type="component" value="Unassembled WGS sequence"/>
</dbReference>
<dbReference type="EMBL" id="JABBNI010000008">
    <property type="protein sequence ID" value="NMM61831.1"/>
    <property type="molecule type" value="Genomic_DNA"/>
</dbReference>
<dbReference type="InterPro" id="IPR039448">
    <property type="entry name" value="Beta_helix"/>
</dbReference>
<sequence length="1613" mass="177984">MIEILLPIEDTCISKYNAKVNFGKSDSLLIGSSSSRNDYYKTLLKFDISSIFSKVSIARVLLRLYVYKKEKTGQQEITAYKLLQNFKEMEANWDNQPSHEEVGYSSILTDGNMNGYFDIDVTSIINQWLNDKTETVHGIEVIASESASSFIWFRSREYNQDYMWPKLIVEYNDSKLVTDSKENEDVSIESCNLYQLGNNFSAAYKVKKLGTKETLTVLEISDDGLVWFSEKTIEVVNDEYKVIGTSSPREYDRISLVIIKEPELFLHTGKSVLAQDNVTNKNSVALNYTSNNINIPVDESGQITVNKTGTANIRVNPKSVQNSHSISFKVVGQVNDDEELSNALDDASITNINIPAGDFTIFNHTIDASRNITISGMIDEHGKPITNLILSDMYMYISSLDNIKITLENINIIGLTPNTNGINFIGQFLMNSSISFKNVHMRNFNTTLYFEMLANIDITECEFTNNNEALVFNNATNCRVSKTKFKDNSKASVTIEDSCSNMDISSEFENSPSNDFIGISIINNQGIPSNINITGSSFIDFDWHKRVTYTNITDLPEYHVIYGVPTETDLRDVLTNWTEIGTINVLQNILNISNPIEIKRPVILSGISRQVTISAASNIGNLNFTPYSAVIAADSSNVTIENLTVDGNNFAQNGIYVHRDSCSIYNNIIKNIIRPEGKRYCGDGIIAYREGTTTFPSPINTLNAASNTIINTARYGIFVEAFNTETKQFFMSTNINVTSNVVDNVWNNPLTPIETQEPNGIFSAAIELQGLQKSTTEFKGNLISDVKNNLKESYIYFIDTDETLINGVLESHNANLSSIKIENYSVDLSQALITATNPNGTILLVSTDTTTGISITQGEPNETVVVKVVRNGETTVIDKTQWNSYNFKINDEILVECTSQDKVVTNVYKITISKKTLRHVTVSTEIELIDALSDDSVGHISLLNNITLTKALSINKYVILDSNGNNKFTLTTLKAGNDITLGNGADKNELNNLKIDGELIIDIGPYASISLHNVTATLGTRVLSGDVNSIHLYGINTPILRFFGNARVILDEDTSSGTPIKSIVGEIILNPPSQGTPVQILQIIGSEVTNLEVQSQYSNISIEQDATVTNLNIQEEHSSILIDQGASVINLAIDGSNTNVEIKRGGTAKTVQIDAGNTSLTLDNGSGVETLNLNSNNLTIDGKNITHVNIQSGVTDISTIDVKGFEQTDPSMAEANNSLAVVFALTQSNITTIKLDGIFEGIPITGKSINNINGPVDNKIVTIDDTKVLKFSIIVYSIIKVNLLPGIYDEALEIKRSITLQGSSGVILRQKNEKIATETAITISADDVKIIGFEIRDWNIGIENKQDKKSYKNIIISDNIIYSPKDSNYGIYMGYDAEAFLYPPDDLRHLDDMIDFKGLTIINNQISGYNNHGMIIESVKASEGKLIIDNNDIYNSKGYGIWIDTSKNINVQNNKIHENAVYGIYFSSTAEGIHSTTGKVPSDITIINNEITDNVISNLSFDSADLSTIKIADNSITNKVSNGKLIENNLTTTTEAPKNWWGTAYKPTIQSKIIGSANFIPYYVNASKTTLSNVKTDIHVNSSYTDGNSGSYIYGYSAFSNIQEALEKAKEFS</sequence>
<evidence type="ECO:0000259" key="4">
    <source>
        <dbReference type="Pfam" id="PF13229"/>
    </source>
</evidence>
<dbReference type="Pfam" id="PF24517">
    <property type="entry name" value="CBM96"/>
    <property type="match status" value="1"/>
</dbReference>
<feature type="domain" description="Carbohydrate-binding module family 96" evidence="5">
    <location>
        <begin position="6"/>
        <end position="169"/>
    </location>
</feature>
<dbReference type="InterPro" id="IPR006626">
    <property type="entry name" value="PbH1"/>
</dbReference>
<keyword evidence="7" id="KW-1185">Reference proteome</keyword>
<comment type="caution">
    <text evidence="6">The sequence shown here is derived from an EMBL/GenBank/DDBJ whole genome shotgun (WGS) entry which is preliminary data.</text>
</comment>
<dbReference type="Gene3D" id="2.60.120.970">
    <property type="match status" value="1"/>
</dbReference>
<evidence type="ECO:0000313" key="6">
    <source>
        <dbReference type="EMBL" id="NMM61831.1"/>
    </source>
</evidence>
<evidence type="ECO:0000313" key="7">
    <source>
        <dbReference type="Proteomes" id="UP000537131"/>
    </source>
</evidence>
<evidence type="ECO:0000256" key="2">
    <source>
        <dbReference type="ARBA" id="ARBA00022525"/>
    </source>
</evidence>
<dbReference type="GO" id="GO:0005576">
    <property type="term" value="C:extracellular region"/>
    <property type="evidence" value="ECO:0007669"/>
    <property type="project" value="UniProtKB-SubCell"/>
</dbReference>
<dbReference type="SUPFAM" id="SSF51126">
    <property type="entry name" value="Pectin lyase-like"/>
    <property type="match status" value="3"/>
</dbReference>
<organism evidence="6 7">
    <name type="scientific">Clostridium muellerianum</name>
    <dbReference type="NCBI Taxonomy" id="2716538"/>
    <lineage>
        <taxon>Bacteria</taxon>
        <taxon>Bacillati</taxon>
        <taxon>Bacillota</taxon>
        <taxon>Clostridia</taxon>
        <taxon>Eubacteriales</taxon>
        <taxon>Clostridiaceae</taxon>
        <taxon>Clostridium</taxon>
    </lineage>
</organism>
<reference evidence="6 7" key="1">
    <citation type="submission" date="2020-04" db="EMBL/GenBank/DDBJ databases">
        <authorList>
            <person name="Doyle D.A."/>
        </authorList>
    </citation>
    <scope>NUCLEOTIDE SEQUENCE [LARGE SCALE GENOMIC DNA]</scope>
    <source>
        <strain evidence="6 7">P21</strain>
    </source>
</reference>
<dbReference type="NCBIfam" id="NF033679">
    <property type="entry name" value="DNRLRE_dom"/>
    <property type="match status" value="1"/>
</dbReference>
<dbReference type="Gene3D" id="2.160.20.10">
    <property type="entry name" value="Single-stranded right-handed beta-helix, Pectin lyase-like"/>
    <property type="match status" value="2"/>
</dbReference>
<comment type="subcellular location">
    <subcellularLocation>
        <location evidence="1">Secreted</location>
    </subcellularLocation>
</comment>
<dbReference type="InterPro" id="IPR012334">
    <property type="entry name" value="Pectin_lyas_fold"/>
</dbReference>
<gene>
    <name evidence="6" type="ORF">HBE96_03835</name>
</gene>
<dbReference type="InterPro" id="IPR011050">
    <property type="entry name" value="Pectin_lyase_fold/virulence"/>
</dbReference>
<protein>
    <submittedName>
        <fullName evidence="6">DNRLRE domain-containing protein</fullName>
    </submittedName>
</protein>